<feature type="chain" id="PRO_5029643497" description="C-type lectin domain-containing protein" evidence="1">
    <location>
        <begin position="19"/>
        <end position="158"/>
    </location>
</feature>
<evidence type="ECO:0000256" key="1">
    <source>
        <dbReference type="SAM" id="SignalP"/>
    </source>
</evidence>
<feature type="signal peptide" evidence="1">
    <location>
        <begin position="1"/>
        <end position="18"/>
    </location>
</feature>
<feature type="domain" description="C-type lectin" evidence="2">
    <location>
        <begin position="38"/>
        <end position="154"/>
    </location>
</feature>
<keyword evidence="4" id="KW-1185">Reference proteome</keyword>
<dbReference type="InterPro" id="IPR016187">
    <property type="entry name" value="CTDL_fold"/>
</dbReference>
<dbReference type="Proteomes" id="UP000579812">
    <property type="component" value="Unassembled WGS sequence"/>
</dbReference>
<dbReference type="PANTHER" id="PTHR22803">
    <property type="entry name" value="MANNOSE, PHOSPHOLIPASE, LECTIN RECEPTOR RELATED"/>
    <property type="match status" value="1"/>
</dbReference>
<dbReference type="Gene3D" id="3.10.100.10">
    <property type="entry name" value="Mannose-Binding Protein A, subunit A"/>
    <property type="match status" value="1"/>
</dbReference>
<proteinExistence type="predicted"/>
<organism evidence="3 4">
    <name type="scientific">Onychostoma macrolepis</name>
    <dbReference type="NCBI Taxonomy" id="369639"/>
    <lineage>
        <taxon>Eukaryota</taxon>
        <taxon>Metazoa</taxon>
        <taxon>Chordata</taxon>
        <taxon>Craniata</taxon>
        <taxon>Vertebrata</taxon>
        <taxon>Euteleostomi</taxon>
        <taxon>Actinopterygii</taxon>
        <taxon>Neopterygii</taxon>
        <taxon>Teleostei</taxon>
        <taxon>Ostariophysi</taxon>
        <taxon>Cypriniformes</taxon>
        <taxon>Cyprinidae</taxon>
        <taxon>Acrossocheilinae</taxon>
        <taxon>Onychostoma</taxon>
    </lineage>
</organism>
<comment type="caution">
    <text evidence="3">The sequence shown here is derived from an EMBL/GenBank/DDBJ whole genome shotgun (WGS) entry which is preliminary data.</text>
</comment>
<dbReference type="EMBL" id="JAAMOB010000001">
    <property type="protein sequence ID" value="KAF4118652.1"/>
    <property type="molecule type" value="Genomic_DNA"/>
</dbReference>
<keyword evidence="1" id="KW-0732">Signal</keyword>
<sequence length="158" mass="18328">MWKITVAFLLFVLLAVNGESEMNKKKERELCPSGWKKYERQCYKLFKIKRNWNEAEKLCVGSKGHLVSVHKPAVNAFLKTFLQNRASHIWIGGYYATQRAAWTWRDGSKFGYTNWNAKPAVARNNKKCVLATSSKGALRWRRELCSAHFYFVCSKTAK</sequence>
<dbReference type="InterPro" id="IPR001304">
    <property type="entry name" value="C-type_lectin-like"/>
</dbReference>
<dbReference type="SMART" id="SM00034">
    <property type="entry name" value="CLECT"/>
    <property type="match status" value="1"/>
</dbReference>
<dbReference type="InterPro" id="IPR016186">
    <property type="entry name" value="C-type_lectin-like/link_sf"/>
</dbReference>
<dbReference type="AlphaFoldDB" id="A0A7J6DH43"/>
<dbReference type="Pfam" id="PF00059">
    <property type="entry name" value="Lectin_C"/>
    <property type="match status" value="1"/>
</dbReference>
<gene>
    <name evidence="3" type="ORF">G5714_000703</name>
</gene>
<dbReference type="PRINTS" id="PR01504">
    <property type="entry name" value="PNCREATITSAP"/>
</dbReference>
<accession>A0A7J6DH43</accession>
<name>A0A7J6DH43_9TELE</name>
<dbReference type="OrthoDB" id="441660at2759"/>
<dbReference type="InterPro" id="IPR050111">
    <property type="entry name" value="C-type_lectin/snaclec_domain"/>
</dbReference>
<protein>
    <recommendedName>
        <fullName evidence="2">C-type lectin domain-containing protein</fullName>
    </recommendedName>
</protein>
<evidence type="ECO:0000313" key="3">
    <source>
        <dbReference type="EMBL" id="KAF4118652.1"/>
    </source>
</evidence>
<dbReference type="PROSITE" id="PS50041">
    <property type="entry name" value="C_TYPE_LECTIN_2"/>
    <property type="match status" value="1"/>
</dbReference>
<evidence type="ECO:0000259" key="2">
    <source>
        <dbReference type="PROSITE" id="PS50041"/>
    </source>
</evidence>
<reference evidence="3 4" key="1">
    <citation type="submission" date="2020-04" db="EMBL/GenBank/DDBJ databases">
        <title>Chromosome-level genome assembly of a cyprinid fish Onychostoma macrolepis by integration of Nanopore Sequencing, Bionano and Hi-C technology.</title>
        <authorList>
            <person name="Wang D."/>
        </authorList>
    </citation>
    <scope>NUCLEOTIDE SEQUENCE [LARGE SCALE GENOMIC DNA]</scope>
    <source>
        <strain evidence="3">SWU-2019</strain>
        <tissue evidence="3">Muscle</tissue>
    </source>
</reference>
<evidence type="ECO:0000313" key="4">
    <source>
        <dbReference type="Proteomes" id="UP000579812"/>
    </source>
</evidence>
<dbReference type="SUPFAM" id="SSF56436">
    <property type="entry name" value="C-type lectin-like"/>
    <property type="match status" value="1"/>
</dbReference>